<keyword evidence="3" id="KW-1185">Reference proteome</keyword>
<dbReference type="RefSeq" id="WP_146528705.1">
    <property type="nucleotide sequence ID" value="NZ_SJPV01000008.1"/>
</dbReference>
<sequence length="563" mass="62843">MQFGLVSPLGGHFLFTDEIEVFRGPAHLLDQPASTLAVTMQQLYRTLRIRHATHRRLTTDADAVETAIRRAASLARPQQKELLDRVLVIQSQIQELDAAKKLPRNAVLPLNPTHADLYSVQADLWRRQNHSPLSVSVPPTWDPVDPLTPPPDEPVSKIEVHSMRGEFRAAAFNLFNSTAETMDVQLQIAGMPGGTAPSYLTLHEVQWTDTSESQPVAAALPLAKRSADGWTVSVLPGLVRQVWLTFHVTDLPAGTYQGRVEVRGSENPSQTIPLELRVWPVEFPTQTTLLVGGWDYSDDDAHFGMTTKNRQAFLRHLQARFVNAPWATATVLRSFTIDPNDRKKITLDTAQMDKWIDRWPPAKAYMVFLSVADYTGAIRASMGNTEMGSADFNQSVATWISAWVRHLRGKGISPDQLAILILTATIVCRHGVLGKKEQRGLFSGRSVTTAMHQVGMSTWLPAVRTRRSLSTTRTLQRGSKWKRSARAPKTTSTWPCSANALTKRLMMVVKTKSWSTRRGFSPRRHVTCSMQRTLTDFVGMNPKIAASPIAFAWNYSRRSAPSE</sequence>
<feature type="region of interest" description="Disordered" evidence="1">
    <location>
        <begin position="471"/>
        <end position="493"/>
    </location>
</feature>
<dbReference type="Proteomes" id="UP000319143">
    <property type="component" value="Unassembled WGS sequence"/>
</dbReference>
<evidence type="ECO:0000313" key="2">
    <source>
        <dbReference type="EMBL" id="TWU34303.1"/>
    </source>
</evidence>
<evidence type="ECO:0000256" key="1">
    <source>
        <dbReference type="SAM" id="MobiDB-lite"/>
    </source>
</evidence>
<protein>
    <submittedName>
        <fullName evidence="2">Uncharacterized protein</fullName>
    </submittedName>
</protein>
<gene>
    <name evidence="2" type="ORF">Poly41_44500</name>
</gene>
<comment type="caution">
    <text evidence="2">The sequence shown here is derived from an EMBL/GenBank/DDBJ whole genome shotgun (WGS) entry which is preliminary data.</text>
</comment>
<organism evidence="2 3">
    <name type="scientific">Novipirellula artificiosorum</name>
    <dbReference type="NCBI Taxonomy" id="2528016"/>
    <lineage>
        <taxon>Bacteria</taxon>
        <taxon>Pseudomonadati</taxon>
        <taxon>Planctomycetota</taxon>
        <taxon>Planctomycetia</taxon>
        <taxon>Pirellulales</taxon>
        <taxon>Pirellulaceae</taxon>
        <taxon>Novipirellula</taxon>
    </lineage>
</organism>
<dbReference type="EMBL" id="SJPV01000008">
    <property type="protein sequence ID" value="TWU34303.1"/>
    <property type="molecule type" value="Genomic_DNA"/>
</dbReference>
<proteinExistence type="predicted"/>
<reference evidence="2 3" key="1">
    <citation type="submission" date="2019-02" db="EMBL/GenBank/DDBJ databases">
        <title>Deep-cultivation of Planctomycetes and their phenomic and genomic characterization uncovers novel biology.</title>
        <authorList>
            <person name="Wiegand S."/>
            <person name="Jogler M."/>
            <person name="Boedeker C."/>
            <person name="Pinto D."/>
            <person name="Vollmers J."/>
            <person name="Rivas-Marin E."/>
            <person name="Kohn T."/>
            <person name="Peeters S.H."/>
            <person name="Heuer A."/>
            <person name="Rast P."/>
            <person name="Oberbeckmann S."/>
            <person name="Bunk B."/>
            <person name="Jeske O."/>
            <person name="Meyerdierks A."/>
            <person name="Storesund J.E."/>
            <person name="Kallscheuer N."/>
            <person name="Luecker S."/>
            <person name="Lage O.M."/>
            <person name="Pohl T."/>
            <person name="Merkel B.J."/>
            <person name="Hornburger P."/>
            <person name="Mueller R.-W."/>
            <person name="Bruemmer F."/>
            <person name="Labrenz M."/>
            <person name="Spormann A.M."/>
            <person name="Op Den Camp H."/>
            <person name="Overmann J."/>
            <person name="Amann R."/>
            <person name="Jetten M.S.M."/>
            <person name="Mascher T."/>
            <person name="Medema M.H."/>
            <person name="Devos D.P."/>
            <person name="Kaster A.-K."/>
            <person name="Ovreas L."/>
            <person name="Rohde M."/>
            <person name="Galperin M.Y."/>
            <person name="Jogler C."/>
        </authorList>
    </citation>
    <scope>NUCLEOTIDE SEQUENCE [LARGE SCALE GENOMIC DNA]</scope>
    <source>
        <strain evidence="2 3">Poly41</strain>
    </source>
</reference>
<accession>A0A5C6DAW6</accession>
<evidence type="ECO:0000313" key="3">
    <source>
        <dbReference type="Proteomes" id="UP000319143"/>
    </source>
</evidence>
<name>A0A5C6DAW6_9BACT</name>
<dbReference type="OrthoDB" id="228239at2"/>
<dbReference type="AlphaFoldDB" id="A0A5C6DAW6"/>